<evidence type="ECO:0000313" key="2">
    <source>
        <dbReference type="Proteomes" id="UP000198393"/>
    </source>
</evidence>
<dbReference type="InterPro" id="IPR011990">
    <property type="entry name" value="TPR-like_helical_dom_sf"/>
</dbReference>
<dbReference type="Proteomes" id="UP000198393">
    <property type="component" value="Unassembled WGS sequence"/>
</dbReference>
<gene>
    <name evidence="1" type="ORF">SAMN05421640_3007</name>
</gene>
<organism evidence="1 2">
    <name type="scientific">Ekhidna lutea</name>
    <dbReference type="NCBI Taxonomy" id="447679"/>
    <lineage>
        <taxon>Bacteria</taxon>
        <taxon>Pseudomonadati</taxon>
        <taxon>Bacteroidota</taxon>
        <taxon>Cytophagia</taxon>
        <taxon>Cytophagales</taxon>
        <taxon>Reichenbachiellaceae</taxon>
        <taxon>Ekhidna</taxon>
    </lineage>
</organism>
<keyword evidence="2" id="KW-1185">Reference proteome</keyword>
<dbReference type="InterPro" id="IPR036410">
    <property type="entry name" value="HSP_DnaJ_Cys-rich_dom_sf"/>
</dbReference>
<dbReference type="RefSeq" id="WP_089357699.1">
    <property type="nucleotide sequence ID" value="NZ_FZPD01000005.1"/>
</dbReference>
<dbReference type="OrthoDB" id="837043at2"/>
<name>A0A239L5S9_EKHLU</name>
<dbReference type="AlphaFoldDB" id="A0A239L5S9"/>
<protein>
    <submittedName>
        <fullName evidence="1">Uncharacterized protein</fullName>
    </submittedName>
</protein>
<accession>A0A239L5S9</accession>
<dbReference type="SUPFAM" id="SSF57938">
    <property type="entry name" value="DnaJ/Hsp40 cysteine-rich domain"/>
    <property type="match status" value="1"/>
</dbReference>
<evidence type="ECO:0000313" key="1">
    <source>
        <dbReference type="EMBL" id="SNT25966.1"/>
    </source>
</evidence>
<reference evidence="1 2" key="1">
    <citation type="submission" date="2017-06" db="EMBL/GenBank/DDBJ databases">
        <authorList>
            <person name="Kim H.J."/>
            <person name="Triplett B.A."/>
        </authorList>
    </citation>
    <scope>NUCLEOTIDE SEQUENCE [LARGE SCALE GENOMIC DNA]</scope>
    <source>
        <strain evidence="1 2">DSM 19307</strain>
    </source>
</reference>
<dbReference type="EMBL" id="FZPD01000005">
    <property type="protein sequence ID" value="SNT25966.1"/>
    <property type="molecule type" value="Genomic_DNA"/>
</dbReference>
<sequence>MKKLIFTITFLLIISFDGNGQLIRESELRTKMDKGAEMMALGKYDSAQMLFQEVLQNMDKLPSEMAYFFGRNSFHLGKYKQSINWLNKYIQLKGTKGRYYEPAIQYLQFAEDEYLRIQRSQAERFEEDLASAEYDCGGLEKMLCPVCHGAGVVVHQGLFDEVYKTCPYSLGEGYLSCEEYNLFMRGDLEPKLKD</sequence>
<dbReference type="SUPFAM" id="SSF48452">
    <property type="entry name" value="TPR-like"/>
    <property type="match status" value="1"/>
</dbReference>
<proteinExistence type="predicted"/>
<dbReference type="Gene3D" id="1.25.40.10">
    <property type="entry name" value="Tetratricopeptide repeat domain"/>
    <property type="match status" value="1"/>
</dbReference>